<dbReference type="PANTHER" id="PTHR16322:SF0">
    <property type="entry name" value="PHOSPHOPROTEIN ASSOCIATED WITH GLYCOSPHINGOLIPID-ENRICHED MICRODOMAINS 1"/>
    <property type="match status" value="1"/>
</dbReference>
<dbReference type="AlphaFoldDB" id="A0A643CJS2"/>
<gene>
    <name evidence="3" type="ORF">E2I00_016775</name>
</gene>
<dbReference type="GO" id="GO:0005886">
    <property type="term" value="C:plasma membrane"/>
    <property type="evidence" value="ECO:0007669"/>
    <property type="project" value="InterPro"/>
</dbReference>
<name>A0A643CJS2_BALPH</name>
<dbReference type="Proteomes" id="UP000437017">
    <property type="component" value="Unassembled WGS sequence"/>
</dbReference>
<feature type="compositionally biased region" description="Basic residues" evidence="1">
    <location>
        <begin position="58"/>
        <end position="72"/>
    </location>
</feature>
<feature type="transmembrane region" description="Helical" evidence="2">
    <location>
        <begin position="289"/>
        <end position="311"/>
    </location>
</feature>
<reference evidence="3 4" key="1">
    <citation type="journal article" date="2019" name="PLoS ONE">
        <title>Genomic analyses reveal an absence of contemporary introgressive admixture between fin whales and blue whales, despite known hybrids.</title>
        <authorList>
            <person name="Westbury M.V."/>
            <person name="Petersen B."/>
            <person name="Lorenzen E.D."/>
        </authorList>
    </citation>
    <scope>NUCLEOTIDE SEQUENCE [LARGE SCALE GENOMIC DNA]</scope>
    <source>
        <strain evidence="3">FinWhale-01</strain>
    </source>
</reference>
<dbReference type="OrthoDB" id="9874312at2759"/>
<dbReference type="Pfam" id="PF15347">
    <property type="entry name" value="PAG"/>
    <property type="match status" value="1"/>
</dbReference>
<evidence type="ECO:0000313" key="4">
    <source>
        <dbReference type="Proteomes" id="UP000437017"/>
    </source>
</evidence>
<feature type="compositionally biased region" description="Polar residues" evidence="1">
    <location>
        <begin position="384"/>
        <end position="396"/>
    </location>
</feature>
<dbReference type="GO" id="GO:0050868">
    <property type="term" value="P:negative regulation of T cell activation"/>
    <property type="evidence" value="ECO:0007669"/>
    <property type="project" value="InterPro"/>
</dbReference>
<feature type="compositionally biased region" description="Basic and acidic residues" evidence="1">
    <location>
        <begin position="73"/>
        <end position="82"/>
    </location>
</feature>
<dbReference type="EMBL" id="SGJD01000003">
    <property type="protein sequence ID" value="KAB0407669.1"/>
    <property type="molecule type" value="Genomic_DNA"/>
</dbReference>
<protein>
    <submittedName>
        <fullName evidence="3">Uncharacterized protein</fullName>
    </submittedName>
</protein>
<feature type="region of interest" description="Disordered" evidence="1">
    <location>
        <begin position="141"/>
        <end position="162"/>
    </location>
</feature>
<feature type="region of interest" description="Disordered" evidence="1">
    <location>
        <begin position="346"/>
        <end position="366"/>
    </location>
</feature>
<dbReference type="GO" id="GO:0042169">
    <property type="term" value="F:SH2 domain binding"/>
    <property type="evidence" value="ECO:0007669"/>
    <property type="project" value="TreeGrafter"/>
</dbReference>
<organism evidence="3 4">
    <name type="scientific">Balaenoptera physalus</name>
    <name type="common">Fin whale</name>
    <name type="synonym">Balaena physalus</name>
    <dbReference type="NCBI Taxonomy" id="9770"/>
    <lineage>
        <taxon>Eukaryota</taxon>
        <taxon>Metazoa</taxon>
        <taxon>Chordata</taxon>
        <taxon>Craniata</taxon>
        <taxon>Vertebrata</taxon>
        <taxon>Euteleostomi</taxon>
        <taxon>Mammalia</taxon>
        <taxon>Eutheria</taxon>
        <taxon>Laurasiatheria</taxon>
        <taxon>Artiodactyla</taxon>
        <taxon>Whippomorpha</taxon>
        <taxon>Cetacea</taxon>
        <taxon>Mysticeti</taxon>
        <taxon>Balaenopteridae</taxon>
        <taxon>Balaenoptera</taxon>
    </lineage>
</organism>
<keyword evidence="2" id="KW-1133">Transmembrane helix</keyword>
<feature type="region of interest" description="Disordered" evidence="1">
    <location>
        <begin position="319"/>
        <end position="338"/>
    </location>
</feature>
<keyword evidence="4" id="KW-1185">Reference proteome</keyword>
<accession>A0A643CJS2</accession>
<dbReference type="GO" id="GO:0045121">
    <property type="term" value="C:membrane raft"/>
    <property type="evidence" value="ECO:0007669"/>
    <property type="project" value="InterPro"/>
</dbReference>
<dbReference type="InterPro" id="IPR032748">
    <property type="entry name" value="PAG"/>
</dbReference>
<feature type="region of interest" description="Disordered" evidence="1">
    <location>
        <begin position="384"/>
        <end position="436"/>
    </location>
</feature>
<feature type="region of interest" description="Disordered" evidence="1">
    <location>
        <begin position="58"/>
        <end position="82"/>
    </location>
</feature>
<evidence type="ECO:0000256" key="1">
    <source>
        <dbReference type="SAM" id="MobiDB-lite"/>
    </source>
</evidence>
<feature type="region of interest" description="Disordered" evidence="1">
    <location>
        <begin position="518"/>
        <end position="710"/>
    </location>
</feature>
<dbReference type="PANTHER" id="PTHR16322">
    <property type="entry name" value="PHOSPHOPROTEIN ASSOCIATED WITH GLYCOSPHINGOLIPID-ENRICHED MICRODOMAINS 1"/>
    <property type="match status" value="1"/>
</dbReference>
<keyword evidence="2" id="KW-0812">Transmembrane</keyword>
<comment type="caution">
    <text evidence="3">The sequence shown here is derived from an EMBL/GenBank/DDBJ whole genome shotgun (WGS) entry which is preliminary data.</text>
</comment>
<feature type="compositionally biased region" description="Polar residues" evidence="1">
    <location>
        <begin position="602"/>
        <end position="631"/>
    </location>
</feature>
<evidence type="ECO:0000256" key="2">
    <source>
        <dbReference type="SAM" id="Phobius"/>
    </source>
</evidence>
<dbReference type="GO" id="GO:0035556">
    <property type="term" value="P:intracellular signal transduction"/>
    <property type="evidence" value="ECO:0007669"/>
    <property type="project" value="InterPro"/>
</dbReference>
<sequence length="710" mass="78680">MCDLNSELKENLKIFKFAGIIDAFYFNTLDDDSTILHMTPCAEERDYTAFSSLPLKKKKEKEKEKNKNKKKGKREEEGGEGDKVPWYLNNIGNWTREKSLNKYKKDGRNNLVTRLTFLSISECIQNVETLKDSVANKNKQCSRQAVEPQKSNLKRKSPEGARGVGRKHEVILFFQPAKKDGRTFTTTTFQREYIASILNTYLDKHFFKLNFATELQQTSVISYSRNLLPDSGISREKLSKHTLFSLQEDAALCPHVATLEGLTKSSSLCHFPPTMGPEGSLLSGGQMQITLWGSLAAVATFFLIIFLIFLCSSCDREKKPRQHSGDHENLMNVPSDKEMFSRSVTSLATDAPASSEQNGALTNGDILSEDSTMTCMQHYEEVQTSASDLLDSQDSTGKPKCHQSRELPRIPPESEVDTTLNGESADGDQGLGMEGPYEVLKDSASQENMVEDCLYETVKEIKEVTAAAHSARGHSSRSKSTSTVKELLGPQASGKTEFAEYASVDRNKKCRQSVNAESILGNPCDPEEEAPPPVPIKLLDENENLQEQAESKAGEEGAAEGTSETNKRFSSLSYKSREEDPTLTEEEISAMYSSVHKKGQPGNKSGQSLKAPESTYTSIQGAAPRSPSSCNDLYATLKDFEKIPNSVSTPSAAGRPSGEEPEPDYEAIQTLNREEEKAAPETNSHHGLFPKENDYESIGDLQQCRDITRL</sequence>
<keyword evidence="2" id="KW-0472">Membrane</keyword>
<feature type="compositionally biased region" description="Polar residues" evidence="1">
    <location>
        <begin position="346"/>
        <end position="361"/>
    </location>
</feature>
<proteinExistence type="predicted"/>
<feature type="region of interest" description="Disordered" evidence="1">
    <location>
        <begin position="467"/>
        <end position="495"/>
    </location>
</feature>
<evidence type="ECO:0000313" key="3">
    <source>
        <dbReference type="EMBL" id="KAB0407669.1"/>
    </source>
</evidence>